<proteinExistence type="predicted"/>
<organism evidence="2 3">
    <name type="scientific">Acorus gramineus</name>
    <name type="common">Dwarf sweet flag</name>
    <dbReference type="NCBI Taxonomy" id="55184"/>
    <lineage>
        <taxon>Eukaryota</taxon>
        <taxon>Viridiplantae</taxon>
        <taxon>Streptophyta</taxon>
        <taxon>Embryophyta</taxon>
        <taxon>Tracheophyta</taxon>
        <taxon>Spermatophyta</taxon>
        <taxon>Magnoliopsida</taxon>
        <taxon>Liliopsida</taxon>
        <taxon>Acoraceae</taxon>
        <taxon>Acorus</taxon>
    </lineage>
</organism>
<dbReference type="AlphaFoldDB" id="A0AAV9A4K2"/>
<reference evidence="2" key="2">
    <citation type="submission" date="2023-06" db="EMBL/GenBank/DDBJ databases">
        <authorList>
            <person name="Ma L."/>
            <person name="Liu K.-W."/>
            <person name="Li Z."/>
            <person name="Hsiao Y.-Y."/>
            <person name="Qi Y."/>
            <person name="Fu T."/>
            <person name="Tang G."/>
            <person name="Zhang D."/>
            <person name="Sun W.-H."/>
            <person name="Liu D.-K."/>
            <person name="Li Y."/>
            <person name="Chen G.-Z."/>
            <person name="Liu X.-D."/>
            <person name="Liao X.-Y."/>
            <person name="Jiang Y.-T."/>
            <person name="Yu X."/>
            <person name="Hao Y."/>
            <person name="Huang J."/>
            <person name="Zhao X.-W."/>
            <person name="Ke S."/>
            <person name="Chen Y.-Y."/>
            <person name="Wu W.-L."/>
            <person name="Hsu J.-L."/>
            <person name="Lin Y.-F."/>
            <person name="Huang M.-D."/>
            <person name="Li C.-Y."/>
            <person name="Huang L."/>
            <person name="Wang Z.-W."/>
            <person name="Zhao X."/>
            <person name="Zhong W.-Y."/>
            <person name="Peng D.-H."/>
            <person name="Ahmad S."/>
            <person name="Lan S."/>
            <person name="Zhang J.-S."/>
            <person name="Tsai W.-C."/>
            <person name="Van De Peer Y."/>
            <person name="Liu Z.-J."/>
        </authorList>
    </citation>
    <scope>NUCLEOTIDE SEQUENCE</scope>
    <source>
        <strain evidence="2">SCP</strain>
        <tissue evidence="2">Leaves</tissue>
    </source>
</reference>
<evidence type="ECO:0000313" key="2">
    <source>
        <dbReference type="EMBL" id="KAK1259074.1"/>
    </source>
</evidence>
<evidence type="ECO:0000256" key="1">
    <source>
        <dbReference type="SAM" id="MobiDB-lite"/>
    </source>
</evidence>
<feature type="compositionally biased region" description="Basic residues" evidence="1">
    <location>
        <begin position="124"/>
        <end position="134"/>
    </location>
</feature>
<name>A0AAV9A4K2_ACOGR</name>
<gene>
    <name evidence="2" type="ORF">QJS04_geneDACA023246</name>
</gene>
<feature type="region of interest" description="Disordered" evidence="1">
    <location>
        <begin position="96"/>
        <end position="144"/>
    </location>
</feature>
<comment type="caution">
    <text evidence="2">The sequence shown here is derived from an EMBL/GenBank/DDBJ whole genome shotgun (WGS) entry which is preliminary data.</text>
</comment>
<accession>A0AAV9A4K2</accession>
<protein>
    <submittedName>
        <fullName evidence="2">Uncharacterized protein</fullName>
    </submittedName>
</protein>
<dbReference type="Proteomes" id="UP001179952">
    <property type="component" value="Unassembled WGS sequence"/>
</dbReference>
<dbReference type="EMBL" id="JAUJYN010000012">
    <property type="protein sequence ID" value="KAK1259074.1"/>
    <property type="molecule type" value="Genomic_DNA"/>
</dbReference>
<keyword evidence="3" id="KW-1185">Reference proteome</keyword>
<feature type="compositionally biased region" description="Basic and acidic residues" evidence="1">
    <location>
        <begin position="135"/>
        <end position="144"/>
    </location>
</feature>
<sequence>MKPAATNPTSLKGDKALKVDKVASTAAQAKGKDKVSQWGAVQKNNQASRGKLLVDAMKAGTSFTNEDDRDGDDRLLVEGSIVVDLTPDDRVAISNIGQQEAAQNTKHDEPGAGELLQNGQKIGGSKKSKPLAKSKKNDADSKKDIMEFFRDLEEESLIKHNKIEVPPFSNPSSKGSSRKKH</sequence>
<evidence type="ECO:0000313" key="3">
    <source>
        <dbReference type="Proteomes" id="UP001179952"/>
    </source>
</evidence>
<reference evidence="2" key="1">
    <citation type="journal article" date="2023" name="Nat. Commun.">
        <title>Diploid and tetraploid genomes of Acorus and the evolution of monocots.</title>
        <authorList>
            <person name="Ma L."/>
            <person name="Liu K.W."/>
            <person name="Li Z."/>
            <person name="Hsiao Y.Y."/>
            <person name="Qi Y."/>
            <person name="Fu T."/>
            <person name="Tang G.D."/>
            <person name="Zhang D."/>
            <person name="Sun W.H."/>
            <person name="Liu D.K."/>
            <person name="Li Y."/>
            <person name="Chen G.Z."/>
            <person name="Liu X.D."/>
            <person name="Liao X.Y."/>
            <person name="Jiang Y.T."/>
            <person name="Yu X."/>
            <person name="Hao Y."/>
            <person name="Huang J."/>
            <person name="Zhao X.W."/>
            <person name="Ke S."/>
            <person name="Chen Y.Y."/>
            <person name="Wu W.L."/>
            <person name="Hsu J.L."/>
            <person name="Lin Y.F."/>
            <person name="Huang M.D."/>
            <person name="Li C.Y."/>
            <person name="Huang L."/>
            <person name="Wang Z.W."/>
            <person name="Zhao X."/>
            <person name="Zhong W.Y."/>
            <person name="Peng D.H."/>
            <person name="Ahmad S."/>
            <person name="Lan S."/>
            <person name="Zhang J.S."/>
            <person name="Tsai W.C."/>
            <person name="Van de Peer Y."/>
            <person name="Liu Z.J."/>
        </authorList>
    </citation>
    <scope>NUCLEOTIDE SEQUENCE</scope>
    <source>
        <strain evidence="2">SCP</strain>
    </source>
</reference>
<feature type="region of interest" description="Disordered" evidence="1">
    <location>
        <begin position="159"/>
        <end position="181"/>
    </location>
</feature>